<dbReference type="InterPro" id="IPR042118">
    <property type="entry name" value="QueA_dom1"/>
</dbReference>
<dbReference type="UniPathway" id="UPA00392"/>
<dbReference type="Proteomes" id="UP000034911">
    <property type="component" value="Unassembled WGS sequence"/>
</dbReference>
<keyword evidence="6 13" id="KW-0949">S-adenosyl-L-methionine</keyword>
<dbReference type="NCBIfam" id="NF001140">
    <property type="entry name" value="PRK00147.1"/>
    <property type="match status" value="1"/>
</dbReference>
<evidence type="ECO:0000256" key="2">
    <source>
        <dbReference type="ARBA" id="ARBA00004691"/>
    </source>
</evidence>
<evidence type="ECO:0000256" key="10">
    <source>
        <dbReference type="ARBA" id="ARBA00066503"/>
    </source>
</evidence>
<dbReference type="HAMAP" id="MF_00113">
    <property type="entry name" value="QueA"/>
    <property type="match status" value="1"/>
</dbReference>
<accession>A0A0G1MWK0</accession>
<keyword evidence="5 13" id="KW-0808">Transferase</keyword>
<dbReference type="NCBIfam" id="TIGR00113">
    <property type="entry name" value="queA"/>
    <property type="match status" value="1"/>
</dbReference>
<dbReference type="FunFam" id="3.40.1780.10:FF:000001">
    <property type="entry name" value="S-adenosylmethionine:tRNA ribosyltransferase-isomerase"/>
    <property type="match status" value="1"/>
</dbReference>
<evidence type="ECO:0000256" key="4">
    <source>
        <dbReference type="ARBA" id="ARBA00022490"/>
    </source>
</evidence>
<evidence type="ECO:0000256" key="9">
    <source>
        <dbReference type="ARBA" id="ARBA00061210"/>
    </source>
</evidence>
<comment type="function">
    <text evidence="13">Transfers and isomerizes the ribose moiety from AdoMet to the 7-aminomethyl group of 7-deazaguanine (preQ1-tRNA) to give epoxyqueuosine (oQ-tRNA).</text>
</comment>
<keyword evidence="4 13" id="KW-0963">Cytoplasm</keyword>
<keyword evidence="7 13" id="KW-0671">Queuosine biosynthesis</keyword>
<evidence type="ECO:0000256" key="7">
    <source>
        <dbReference type="ARBA" id="ARBA00022785"/>
    </source>
</evidence>
<comment type="similarity">
    <text evidence="9 13">Belongs to the QueA family.</text>
</comment>
<dbReference type="PATRIC" id="fig|1619050.3.peg.754"/>
<dbReference type="InterPro" id="IPR036100">
    <property type="entry name" value="QueA_sf"/>
</dbReference>
<evidence type="ECO:0000256" key="5">
    <source>
        <dbReference type="ARBA" id="ARBA00022679"/>
    </source>
</evidence>
<dbReference type="InterPro" id="IPR042119">
    <property type="entry name" value="QueA_dom2"/>
</dbReference>
<keyword evidence="14" id="KW-0413">Isomerase</keyword>
<dbReference type="GO" id="GO:0051075">
    <property type="term" value="F:S-adenosylmethionine:tRNA ribosyltransferase-isomerase activity"/>
    <property type="evidence" value="ECO:0007669"/>
    <property type="project" value="UniProtKB-EC"/>
</dbReference>
<organism evidence="14 15">
    <name type="scientific">Candidatus Magasanikbacteria bacterium GW2011_GWC2_45_8</name>
    <dbReference type="NCBI Taxonomy" id="1619050"/>
    <lineage>
        <taxon>Bacteria</taxon>
        <taxon>Candidatus Magasanikiibacteriota</taxon>
    </lineage>
</organism>
<comment type="catalytic activity">
    <reaction evidence="8 13">
        <text>7-aminomethyl-7-carbaguanosine(34) in tRNA + S-adenosyl-L-methionine = epoxyqueuosine(34) in tRNA + adenine + L-methionine + 2 H(+)</text>
        <dbReference type="Rhea" id="RHEA:32155"/>
        <dbReference type="Rhea" id="RHEA-COMP:10342"/>
        <dbReference type="Rhea" id="RHEA-COMP:18582"/>
        <dbReference type="ChEBI" id="CHEBI:15378"/>
        <dbReference type="ChEBI" id="CHEBI:16708"/>
        <dbReference type="ChEBI" id="CHEBI:57844"/>
        <dbReference type="ChEBI" id="CHEBI:59789"/>
        <dbReference type="ChEBI" id="CHEBI:82833"/>
        <dbReference type="ChEBI" id="CHEBI:194443"/>
        <dbReference type="EC" id="2.4.99.17"/>
    </reaction>
</comment>
<evidence type="ECO:0000256" key="12">
    <source>
        <dbReference type="ARBA" id="ARBA00076160"/>
    </source>
</evidence>
<comment type="subunit">
    <text evidence="3 13">Monomer.</text>
</comment>
<dbReference type="InterPro" id="IPR003699">
    <property type="entry name" value="QueA"/>
</dbReference>
<dbReference type="Gene3D" id="2.40.10.240">
    <property type="entry name" value="QueA-like"/>
    <property type="match status" value="1"/>
</dbReference>
<dbReference type="Gene3D" id="3.40.1780.10">
    <property type="entry name" value="QueA-like"/>
    <property type="match status" value="1"/>
</dbReference>
<evidence type="ECO:0000256" key="3">
    <source>
        <dbReference type="ARBA" id="ARBA00011245"/>
    </source>
</evidence>
<dbReference type="AlphaFoldDB" id="A0A0G1MWK0"/>
<dbReference type="GO" id="GO:0008616">
    <property type="term" value="P:tRNA queuosine(34) biosynthetic process"/>
    <property type="evidence" value="ECO:0007669"/>
    <property type="project" value="UniProtKB-UniRule"/>
</dbReference>
<sequence length="364" mass="40245">MRTSDFDYFLPHEFIAQEPQAKRDACKLLVLDRKMGKTAHRKFFEITAILRAGDVLVLNNTKVFRSRLKGHLQGNTKSGVEIFLLKPMSMGADACVWEALGKPGHKLKEGVVVEFQEGIKSVVCKAAHDGGVMEVRFDCAYGELMTALERIGHIPVPPYIKKEPRTLEEYQTVYASDTGSVAAPTAGFHFTSELLGKIRAQGVQIVEITLHVGIGTFRPVKTDVVEDHVMHGEFVSVGEYAARVISAAKKEGRRVIAAGTTVVRALEGVYATQQAGIEVRALRRLTERGGASFLKFSGEVNIFITPGFEFHIVDALITNFHLPKSTLLMLVSAFAGRERVLAAYEEAKKHGYKFFSFGDAMFIH</sequence>
<dbReference type="SUPFAM" id="SSF111337">
    <property type="entry name" value="QueA-like"/>
    <property type="match status" value="1"/>
</dbReference>
<reference evidence="14 15" key="1">
    <citation type="journal article" date="2015" name="Nature">
        <title>rRNA introns, odd ribosomes, and small enigmatic genomes across a large radiation of phyla.</title>
        <authorList>
            <person name="Brown C.T."/>
            <person name="Hug L.A."/>
            <person name="Thomas B.C."/>
            <person name="Sharon I."/>
            <person name="Castelle C.J."/>
            <person name="Singh A."/>
            <person name="Wilkins M.J."/>
            <person name="Williams K.H."/>
            <person name="Banfield J.F."/>
        </authorList>
    </citation>
    <scope>NUCLEOTIDE SEQUENCE [LARGE SCALE GENOMIC DNA]</scope>
</reference>
<evidence type="ECO:0000256" key="8">
    <source>
        <dbReference type="ARBA" id="ARBA00052751"/>
    </source>
</evidence>
<dbReference type="GO" id="GO:0005737">
    <property type="term" value="C:cytoplasm"/>
    <property type="evidence" value="ECO:0007669"/>
    <property type="project" value="UniProtKB-SubCell"/>
</dbReference>
<dbReference type="Pfam" id="PF02547">
    <property type="entry name" value="Queuosine_synth"/>
    <property type="match status" value="1"/>
</dbReference>
<comment type="subcellular location">
    <subcellularLocation>
        <location evidence="1 13">Cytoplasm</location>
    </subcellularLocation>
</comment>
<gene>
    <name evidence="13" type="primary">queA</name>
    <name evidence="14" type="ORF">UX20_C0049G0005</name>
</gene>
<evidence type="ECO:0000256" key="1">
    <source>
        <dbReference type="ARBA" id="ARBA00004496"/>
    </source>
</evidence>
<comment type="caution">
    <text evidence="14">The sequence shown here is derived from an EMBL/GenBank/DDBJ whole genome shotgun (WGS) entry which is preliminary data.</text>
</comment>
<dbReference type="EMBL" id="LCLH01000049">
    <property type="protein sequence ID" value="KKU12572.1"/>
    <property type="molecule type" value="Genomic_DNA"/>
</dbReference>
<evidence type="ECO:0000256" key="13">
    <source>
        <dbReference type="HAMAP-Rule" id="MF_00113"/>
    </source>
</evidence>
<evidence type="ECO:0000256" key="6">
    <source>
        <dbReference type="ARBA" id="ARBA00022691"/>
    </source>
</evidence>
<evidence type="ECO:0000313" key="14">
    <source>
        <dbReference type="EMBL" id="KKU12572.1"/>
    </source>
</evidence>
<dbReference type="PANTHER" id="PTHR30307">
    <property type="entry name" value="S-ADENOSYLMETHIONINE:TRNA RIBOSYLTRANSFERASE-ISOMERASE"/>
    <property type="match status" value="1"/>
</dbReference>
<evidence type="ECO:0000313" key="15">
    <source>
        <dbReference type="Proteomes" id="UP000034911"/>
    </source>
</evidence>
<dbReference type="PANTHER" id="PTHR30307:SF0">
    <property type="entry name" value="S-ADENOSYLMETHIONINE:TRNA RIBOSYLTRANSFERASE-ISOMERASE"/>
    <property type="match status" value="1"/>
</dbReference>
<comment type="pathway">
    <text evidence="2 13">tRNA modification; tRNA-queuosine biosynthesis.</text>
</comment>
<proteinExistence type="inferred from homology"/>
<evidence type="ECO:0000256" key="11">
    <source>
        <dbReference type="ARBA" id="ARBA00069325"/>
    </source>
</evidence>
<protein>
    <recommendedName>
        <fullName evidence="11 13">S-adenosylmethionine:tRNA ribosyltransferase-isomerase</fullName>
        <ecNumber evidence="10 13">2.4.99.17</ecNumber>
    </recommendedName>
    <alternativeName>
        <fullName evidence="12 13">Queuosine biosynthesis protein QueA</fullName>
    </alternativeName>
</protein>
<dbReference type="STRING" id="1619050.UX20_C0049G0005"/>
<name>A0A0G1MWK0_9BACT</name>
<dbReference type="EC" id="2.4.99.17" evidence="10 13"/>